<feature type="region of interest" description="Disordered" evidence="1">
    <location>
        <begin position="350"/>
        <end position="398"/>
    </location>
</feature>
<proteinExistence type="predicted"/>
<dbReference type="AlphaFoldDB" id="A0A6C0I5B2"/>
<organism evidence="2">
    <name type="scientific">viral metagenome</name>
    <dbReference type="NCBI Taxonomy" id="1070528"/>
    <lineage>
        <taxon>unclassified sequences</taxon>
        <taxon>metagenomes</taxon>
        <taxon>organismal metagenomes</taxon>
    </lineage>
</organism>
<sequence>MNNNNDDEVTDIVIDETNELFPLIAESAEQEAPKGHTNYSNNFTDIMRKAKFGLQRLANPGVFNDGDVDRLLFRNHIFIKFIRPDYILSNNILSETDYAIAIRSPAINSITEENPSGYTPGAKVMVSFKKAKKDATEEKEAIITKRIGHKAGDDKIVYYWIEYKDKNKDSVTSTVTLPPPLSGPEFTVYSYPVGDDRITEIKPEFYKLNDQKDVPFTEKSIYFFLQMHKFIMKKAFMVMRISLIYTTFSILAQALETKTFNGTITFQKQLDKIIRKDVIDAYIAAAKLVAHTYSKAKEKTKKGAEKVGEKLKKLSAGLSSLIDTITKSKTIDDSTPLSQKTEAIEKALVNEQNKDKEEEAKEDAEAAKQKGGATRRKRKENVAKRSTKIEAKKRLANGRRSRRLCNKKTRKMTGGGWIRNVFGKGTLLINPIYRKLSKYIDTTNLMNNTDYEKDKDRLIEQKRFLALAIMYFEQKRGINSNNIIPKIVIDIPPESGPAVNTIYIREKLLTLSFTNLFTVDNHDPSDSTAQIDAFIASRPEFQANTMRTLKDMFNYLYEVGYGQKMMYQQGGWNPFSGWFTSTTTTPAATPTTTTAPATTTTSWFGAKKEVVGLFKESWRSEMEKIFVYSFKRMVYDSIQTMHRTVKDKDALVEFYQQFVWCNLMTPHFTCNNIANLAIGFVAPMGVQTPHCYISGIISLMLKMTINPPIFMPIDLETGDHIAIPEETPPVVAALPAEPVPVSELPLPVSELQQTSGLGLEQMQASGLPLQQIQASGLPLQQIQASGLPLQQIQASSLPLPQQIQASGLPLQQQIQASGLPLQQQIQAAGLPLQQQQIQASGLGLEQIQASGLPKEISELKQIVAELKQQVAELKQQKNI</sequence>
<feature type="compositionally biased region" description="Basic and acidic residues" evidence="1">
    <location>
        <begin position="380"/>
        <end position="393"/>
    </location>
</feature>
<evidence type="ECO:0000313" key="2">
    <source>
        <dbReference type="EMBL" id="QHT87557.1"/>
    </source>
</evidence>
<protein>
    <submittedName>
        <fullName evidence="2">Uncharacterized protein</fullName>
    </submittedName>
</protein>
<evidence type="ECO:0000256" key="1">
    <source>
        <dbReference type="SAM" id="MobiDB-lite"/>
    </source>
</evidence>
<feature type="compositionally biased region" description="Basic and acidic residues" evidence="1">
    <location>
        <begin position="352"/>
        <end position="368"/>
    </location>
</feature>
<dbReference type="EMBL" id="MN740092">
    <property type="protein sequence ID" value="QHT87557.1"/>
    <property type="molecule type" value="Genomic_DNA"/>
</dbReference>
<reference evidence="2" key="1">
    <citation type="journal article" date="2020" name="Nature">
        <title>Giant virus diversity and host interactions through global metagenomics.</title>
        <authorList>
            <person name="Schulz F."/>
            <person name="Roux S."/>
            <person name="Paez-Espino D."/>
            <person name="Jungbluth S."/>
            <person name="Walsh D.A."/>
            <person name="Denef V.J."/>
            <person name="McMahon K.D."/>
            <person name="Konstantinidis K.T."/>
            <person name="Eloe-Fadrosh E.A."/>
            <person name="Kyrpides N.C."/>
            <person name="Woyke T."/>
        </authorList>
    </citation>
    <scope>NUCLEOTIDE SEQUENCE</scope>
    <source>
        <strain evidence="2">GVMAG-M-3300023184-190</strain>
    </source>
</reference>
<name>A0A6C0I5B2_9ZZZZ</name>
<accession>A0A6C0I5B2</accession>